<dbReference type="NCBIfam" id="TIGR01174">
    <property type="entry name" value="ftsA"/>
    <property type="match status" value="1"/>
</dbReference>
<evidence type="ECO:0000313" key="8">
    <source>
        <dbReference type="EMBL" id="AXI01605.1"/>
    </source>
</evidence>
<sequence>MSETETIPTIVAIDVGTHKVAVLIGRVHAADHIEIIGLGHASNRGMNKGMISNMDKVVASIKEAVALAEDMADCRVHSAWVAIPSPELQSFNASGRTPVANGTITTAEIVRTLEMAKSSHLMPTHYLINSVPLGVSIDDSDEWAEYPINMAANAITGHYHLMMLPNNTMQNLDKALKSANIGVERMIISNLATAESTLLRDEKDYGVCLIDIGASITAVSVYLENRLILSHTIQRGGENVTRDIASVLQTSTEQAETLKVRYGGVNRDLIRPDQMIQVAGVGSNPGITLSRMDLADIIIARYEEIFEEIRRLLVDTGAFGVLRHGVVLSGAACQIEGIVSLARQSLGVPVHLGNHPASVEIRDDRKPLLHRPIFATASGLLLYSQSENQRWSEETDRDAGRDGQIVNRLMVTPWKRTVDWLRSIF</sequence>
<comment type="subunit">
    <text evidence="5">Self-interacts. Interacts with FtsZ.</text>
</comment>
<dbReference type="EMBL" id="CP031222">
    <property type="protein sequence ID" value="AXI01605.1"/>
    <property type="molecule type" value="Genomic_DNA"/>
</dbReference>
<dbReference type="Pfam" id="PF02491">
    <property type="entry name" value="SHS2_FTSA"/>
    <property type="match status" value="1"/>
</dbReference>
<evidence type="ECO:0000256" key="4">
    <source>
        <dbReference type="ARBA" id="ARBA00023306"/>
    </source>
</evidence>
<dbReference type="InterPro" id="IPR050696">
    <property type="entry name" value="FtsA/MreB"/>
</dbReference>
<dbReference type="Proteomes" id="UP000253940">
    <property type="component" value="Chromosome"/>
</dbReference>
<dbReference type="OrthoDB" id="9810567at2"/>
<dbReference type="AlphaFoldDB" id="A0A345P2U6"/>
<gene>
    <name evidence="5 8" type="primary">ftsA</name>
    <name evidence="8" type="ORF">HYN46_01040</name>
</gene>
<dbReference type="GO" id="GO:0032153">
    <property type="term" value="C:cell division site"/>
    <property type="evidence" value="ECO:0007669"/>
    <property type="project" value="UniProtKB-UniRule"/>
</dbReference>
<dbReference type="RefSeq" id="WP_114897715.1">
    <property type="nucleotide sequence ID" value="NZ_CP031222.1"/>
</dbReference>
<reference evidence="8 9" key="1">
    <citation type="submission" date="2018-07" db="EMBL/GenBank/DDBJ databases">
        <title>Genome sequencing of Moraxellaceae gen. HYN0046.</title>
        <authorList>
            <person name="Kim M."/>
            <person name="Yi H."/>
        </authorList>
    </citation>
    <scope>NUCLEOTIDE SEQUENCE [LARGE SCALE GENOMIC DNA]</scope>
    <source>
        <strain evidence="8 9">HYN0046</strain>
    </source>
</reference>
<dbReference type="Pfam" id="PF14450">
    <property type="entry name" value="FtsA"/>
    <property type="match status" value="1"/>
</dbReference>
<dbReference type="CDD" id="cd24048">
    <property type="entry name" value="ASKHA_NBD_FtsA"/>
    <property type="match status" value="1"/>
</dbReference>
<dbReference type="PIRSF" id="PIRSF003101">
    <property type="entry name" value="FtsA"/>
    <property type="match status" value="1"/>
</dbReference>
<proteinExistence type="inferred from homology"/>
<dbReference type="InterPro" id="IPR043129">
    <property type="entry name" value="ATPase_NBD"/>
</dbReference>
<keyword evidence="4 5" id="KW-0131">Cell cycle</keyword>
<evidence type="ECO:0000256" key="6">
    <source>
        <dbReference type="PIRNR" id="PIRNR003101"/>
    </source>
</evidence>
<dbReference type="PANTHER" id="PTHR32432:SF4">
    <property type="entry name" value="CELL DIVISION PROTEIN FTSA"/>
    <property type="match status" value="1"/>
</dbReference>
<dbReference type="Gene3D" id="3.30.420.40">
    <property type="match status" value="2"/>
</dbReference>
<dbReference type="PANTHER" id="PTHR32432">
    <property type="entry name" value="CELL DIVISION PROTEIN FTSA-RELATED"/>
    <property type="match status" value="1"/>
</dbReference>
<comment type="similarity">
    <text evidence="5 6">Belongs to the FtsA/MreB family.</text>
</comment>
<comment type="subcellular location">
    <subcellularLocation>
        <location evidence="5">Cell membrane</location>
        <topology evidence="5">Peripheral membrane protein</topology>
        <orientation evidence="5">Cytoplasmic side</orientation>
    </subcellularLocation>
    <text evidence="5">Localizes to the Z ring in an FtsZ-dependent manner. Targeted to the membrane through a conserved C-terminal amphipathic helix.</text>
</comment>
<keyword evidence="9" id="KW-1185">Reference proteome</keyword>
<feature type="domain" description="SHS2" evidence="7">
    <location>
        <begin position="10"/>
        <end position="197"/>
    </location>
</feature>
<comment type="function">
    <text evidence="5 6">Cell division protein that is involved in the assembly of the Z ring. May serve as a membrane anchor for the Z ring.</text>
</comment>
<keyword evidence="3 5" id="KW-0472">Membrane</keyword>
<evidence type="ECO:0000256" key="1">
    <source>
        <dbReference type="ARBA" id="ARBA00022475"/>
    </source>
</evidence>
<dbReference type="SMART" id="SM00842">
    <property type="entry name" value="FtsA"/>
    <property type="match status" value="1"/>
</dbReference>
<dbReference type="KEGG" id="mbah:HYN46_01040"/>
<evidence type="ECO:0000259" key="7">
    <source>
        <dbReference type="SMART" id="SM00842"/>
    </source>
</evidence>
<evidence type="ECO:0000256" key="2">
    <source>
        <dbReference type="ARBA" id="ARBA00022618"/>
    </source>
</evidence>
<organism evidence="8 9">
    <name type="scientific">Aquirhabdus parva</name>
    <dbReference type="NCBI Taxonomy" id="2283318"/>
    <lineage>
        <taxon>Bacteria</taxon>
        <taxon>Pseudomonadati</taxon>
        <taxon>Pseudomonadota</taxon>
        <taxon>Gammaproteobacteria</taxon>
        <taxon>Moraxellales</taxon>
        <taxon>Moraxellaceae</taxon>
        <taxon>Aquirhabdus</taxon>
    </lineage>
</organism>
<keyword evidence="1 5" id="KW-1003">Cell membrane</keyword>
<dbReference type="InterPro" id="IPR003494">
    <property type="entry name" value="SHS2_FtsA"/>
</dbReference>
<protein>
    <recommendedName>
        <fullName evidence="5 6">Cell division protein FtsA</fullName>
    </recommendedName>
</protein>
<name>A0A345P2U6_9GAMM</name>
<dbReference type="HAMAP" id="MF_02033">
    <property type="entry name" value="FtsA"/>
    <property type="match status" value="1"/>
</dbReference>
<evidence type="ECO:0000256" key="5">
    <source>
        <dbReference type="HAMAP-Rule" id="MF_02033"/>
    </source>
</evidence>
<dbReference type="InterPro" id="IPR020823">
    <property type="entry name" value="Cell_div_FtsA"/>
</dbReference>
<dbReference type="SUPFAM" id="SSF53067">
    <property type="entry name" value="Actin-like ATPase domain"/>
    <property type="match status" value="2"/>
</dbReference>
<accession>A0A345P2U6</accession>
<evidence type="ECO:0000313" key="9">
    <source>
        <dbReference type="Proteomes" id="UP000253940"/>
    </source>
</evidence>
<evidence type="ECO:0000256" key="3">
    <source>
        <dbReference type="ARBA" id="ARBA00023136"/>
    </source>
</evidence>
<dbReference type="GO" id="GO:0043093">
    <property type="term" value="P:FtsZ-dependent cytokinesis"/>
    <property type="evidence" value="ECO:0007669"/>
    <property type="project" value="UniProtKB-UniRule"/>
</dbReference>
<keyword evidence="2 5" id="KW-0132">Cell division</keyword>
<dbReference type="GO" id="GO:0009898">
    <property type="term" value="C:cytoplasmic side of plasma membrane"/>
    <property type="evidence" value="ECO:0007669"/>
    <property type="project" value="UniProtKB-UniRule"/>
</dbReference>